<feature type="region of interest" description="Disordered" evidence="2">
    <location>
        <begin position="237"/>
        <end position="410"/>
    </location>
</feature>
<evidence type="ECO:0000256" key="1">
    <source>
        <dbReference type="SAM" id="Coils"/>
    </source>
</evidence>
<dbReference type="PANTHER" id="PTHR11864">
    <property type="entry name" value="PRE-MRNA-PROCESSING PROTEIN PRP40"/>
    <property type="match status" value="1"/>
</dbReference>
<feature type="transmembrane region" description="Helical" evidence="3">
    <location>
        <begin position="12"/>
        <end position="37"/>
    </location>
</feature>
<dbReference type="Pfam" id="PF25432">
    <property type="entry name" value="FF_PRPF40A"/>
    <property type="match status" value="1"/>
</dbReference>
<reference evidence="5 6" key="1">
    <citation type="journal article" date="2023" name="bioRxiv">
        <title>Genome report: Whole genome sequence and annotation of Penstemon davidsonii.</title>
        <authorList>
            <person name="Ostevik K.L."/>
            <person name="Alabady M."/>
            <person name="Zhang M."/>
            <person name="Rausher M.D."/>
        </authorList>
    </citation>
    <scope>NUCLEOTIDE SEQUENCE [LARGE SCALE GENOMIC DNA]</scope>
    <source>
        <strain evidence="5">DNT005</strain>
        <tissue evidence="5">Whole leaf</tissue>
    </source>
</reference>
<keyword evidence="1" id="KW-0175">Coiled coil</keyword>
<gene>
    <name evidence="5" type="ORF">RD792_012462</name>
</gene>
<organism evidence="5 6">
    <name type="scientific">Penstemon davidsonii</name>
    <dbReference type="NCBI Taxonomy" id="160366"/>
    <lineage>
        <taxon>Eukaryota</taxon>
        <taxon>Viridiplantae</taxon>
        <taxon>Streptophyta</taxon>
        <taxon>Embryophyta</taxon>
        <taxon>Tracheophyta</taxon>
        <taxon>Spermatophyta</taxon>
        <taxon>Magnoliopsida</taxon>
        <taxon>eudicotyledons</taxon>
        <taxon>Gunneridae</taxon>
        <taxon>Pentapetalae</taxon>
        <taxon>asterids</taxon>
        <taxon>lamiids</taxon>
        <taxon>Lamiales</taxon>
        <taxon>Plantaginaceae</taxon>
        <taxon>Cheloneae</taxon>
        <taxon>Penstemon</taxon>
    </lineage>
</organism>
<dbReference type="Pfam" id="PF01846">
    <property type="entry name" value="FF"/>
    <property type="match status" value="1"/>
</dbReference>
<feature type="compositionally biased region" description="Basic and acidic residues" evidence="2">
    <location>
        <begin position="385"/>
        <end position="394"/>
    </location>
</feature>
<dbReference type="SUPFAM" id="SSF81698">
    <property type="entry name" value="FF domain"/>
    <property type="match status" value="2"/>
</dbReference>
<keyword evidence="6" id="KW-1185">Reference proteome</keyword>
<feature type="compositionally biased region" description="Basic and acidic residues" evidence="2">
    <location>
        <begin position="341"/>
        <end position="351"/>
    </location>
</feature>
<keyword evidence="3" id="KW-0812">Transmembrane</keyword>
<sequence>MSSTQTYYLCRLVAFSFMSSRASMNLLLIVTNFVYIIKEQLRRAERKNRDAFRKMMEDHIAAGTLTAKTHWRDYCQKVKDSEPYEAVASNTSGSTPKDLFEDAVEELEKQYDEDKAQIKDALKLEKITVSSTWTFEDFKSSIKESIGSYSISDINLQLVYEDLIDRAKEKEEKEAKKRKRLAKDFTDKLSTIKEIDASSSWEVCKQLVEDSSEYRSIGEESSCMEIFDEYVTRLQEKAKEKERKREEDKVKKEREREEKDKKKDKERREKEREKEKEKERDKDREREREKEKGKDHTRKDEVDSDDMDVEESHGHKDDKRREKDKERKHRKRHQSTNDDLSSDKDDKEDVKKSRRHGSDRKKSRKHAYSPESDGESRHKRHRRDHRDGSRRNDGNEELEDGELGEDGEIQ</sequence>
<evidence type="ECO:0000313" key="6">
    <source>
        <dbReference type="Proteomes" id="UP001291926"/>
    </source>
</evidence>
<evidence type="ECO:0000256" key="2">
    <source>
        <dbReference type="SAM" id="MobiDB-lite"/>
    </source>
</evidence>
<dbReference type="PANTHER" id="PTHR11864:SF31">
    <property type="entry name" value="PRE-MRNA-PROCESSING PROTEIN 40A-LIKE ISOFORM X1"/>
    <property type="match status" value="1"/>
</dbReference>
<dbReference type="Proteomes" id="UP001291926">
    <property type="component" value="Unassembled WGS sequence"/>
</dbReference>
<dbReference type="PROSITE" id="PS51676">
    <property type="entry name" value="FF"/>
    <property type="match status" value="1"/>
</dbReference>
<feature type="compositionally biased region" description="Basic and acidic residues" evidence="2">
    <location>
        <begin position="310"/>
        <end position="325"/>
    </location>
</feature>
<protein>
    <recommendedName>
        <fullName evidence="4">FF domain-containing protein</fullName>
    </recommendedName>
</protein>
<feature type="coiled-coil region" evidence="1">
    <location>
        <begin position="97"/>
        <end position="124"/>
    </location>
</feature>
<comment type="caution">
    <text evidence="5">The sequence shown here is derived from an EMBL/GenBank/DDBJ whole genome shotgun (WGS) entry which is preliminary data.</text>
</comment>
<keyword evidence="3" id="KW-1133">Transmembrane helix</keyword>
<evidence type="ECO:0000313" key="5">
    <source>
        <dbReference type="EMBL" id="KAK4481560.1"/>
    </source>
</evidence>
<dbReference type="SMART" id="SM00441">
    <property type="entry name" value="FF"/>
    <property type="match status" value="2"/>
</dbReference>
<proteinExistence type="predicted"/>
<dbReference type="InterPro" id="IPR039726">
    <property type="entry name" value="Prp40-like"/>
</dbReference>
<evidence type="ECO:0000256" key="3">
    <source>
        <dbReference type="SAM" id="Phobius"/>
    </source>
</evidence>
<feature type="compositionally biased region" description="Basic and acidic residues" evidence="2">
    <location>
        <begin position="237"/>
        <end position="301"/>
    </location>
</feature>
<feature type="domain" description="FF" evidence="4">
    <location>
        <begin position="43"/>
        <end position="106"/>
    </location>
</feature>
<feature type="compositionally biased region" description="Acidic residues" evidence="2">
    <location>
        <begin position="395"/>
        <end position="410"/>
    </location>
</feature>
<dbReference type="InterPro" id="IPR036517">
    <property type="entry name" value="FF_domain_sf"/>
</dbReference>
<feature type="compositionally biased region" description="Basic residues" evidence="2">
    <location>
        <begin position="352"/>
        <end position="367"/>
    </location>
</feature>
<evidence type="ECO:0000259" key="4">
    <source>
        <dbReference type="PROSITE" id="PS51676"/>
    </source>
</evidence>
<dbReference type="InterPro" id="IPR002713">
    <property type="entry name" value="FF_domain"/>
</dbReference>
<dbReference type="EMBL" id="JAYDYQ010002685">
    <property type="protein sequence ID" value="KAK4481560.1"/>
    <property type="molecule type" value="Genomic_DNA"/>
</dbReference>
<dbReference type="Gene3D" id="1.10.10.440">
    <property type="entry name" value="FF domain"/>
    <property type="match status" value="2"/>
</dbReference>
<keyword evidence="3" id="KW-0472">Membrane</keyword>
<accession>A0ABR0CWY8</accession>
<name>A0ABR0CWY8_9LAMI</name>